<dbReference type="SMART" id="SM00448">
    <property type="entry name" value="REC"/>
    <property type="match status" value="1"/>
</dbReference>
<keyword evidence="6" id="KW-0472">Membrane</keyword>
<dbReference type="PROSITE" id="PS50109">
    <property type="entry name" value="HIS_KIN"/>
    <property type="match status" value="1"/>
</dbReference>
<dbReference type="InterPro" id="IPR036097">
    <property type="entry name" value="HisK_dim/P_sf"/>
</dbReference>
<dbReference type="Gene3D" id="3.30.565.10">
    <property type="entry name" value="Histidine kinase-like ATPase, C-terminal domain"/>
    <property type="match status" value="1"/>
</dbReference>
<keyword evidence="4" id="KW-0902">Two-component regulatory system</keyword>
<dbReference type="OrthoDB" id="5287801at2"/>
<feature type="transmembrane region" description="Helical" evidence="6">
    <location>
        <begin position="321"/>
        <end position="345"/>
    </location>
</feature>
<dbReference type="Gene3D" id="3.40.50.2300">
    <property type="match status" value="1"/>
</dbReference>
<evidence type="ECO:0000313" key="9">
    <source>
        <dbReference type="EMBL" id="KYG67647.1"/>
    </source>
</evidence>
<dbReference type="Proteomes" id="UP000075391">
    <property type="component" value="Unassembled WGS sequence"/>
</dbReference>
<dbReference type="GO" id="GO:0000155">
    <property type="term" value="F:phosphorelay sensor kinase activity"/>
    <property type="evidence" value="ECO:0007669"/>
    <property type="project" value="InterPro"/>
</dbReference>
<evidence type="ECO:0000256" key="4">
    <source>
        <dbReference type="ARBA" id="ARBA00023012"/>
    </source>
</evidence>
<dbReference type="InterPro" id="IPR004358">
    <property type="entry name" value="Sig_transdc_His_kin-like_C"/>
</dbReference>
<proteinExistence type="predicted"/>
<dbReference type="SMART" id="SM00387">
    <property type="entry name" value="HATPase_c"/>
    <property type="match status" value="1"/>
</dbReference>
<dbReference type="InterPro" id="IPR011006">
    <property type="entry name" value="CheY-like_superfamily"/>
</dbReference>
<evidence type="ECO:0000256" key="6">
    <source>
        <dbReference type="SAM" id="Phobius"/>
    </source>
</evidence>
<dbReference type="Pfam" id="PF00512">
    <property type="entry name" value="HisKA"/>
    <property type="match status" value="1"/>
</dbReference>
<dbReference type="AlphaFoldDB" id="A0A150WTB2"/>
<feature type="domain" description="Histidine kinase" evidence="7">
    <location>
        <begin position="381"/>
        <end position="602"/>
    </location>
</feature>
<dbReference type="InterPro" id="IPR003661">
    <property type="entry name" value="HisK_dim/P_dom"/>
</dbReference>
<dbReference type="Pfam" id="PF00072">
    <property type="entry name" value="Response_reg"/>
    <property type="match status" value="1"/>
</dbReference>
<dbReference type="Pfam" id="PF02518">
    <property type="entry name" value="HATPase_c"/>
    <property type="match status" value="1"/>
</dbReference>
<dbReference type="Gene3D" id="3.30.450.20">
    <property type="entry name" value="PAS domain"/>
    <property type="match status" value="1"/>
</dbReference>
<feature type="modified residue" description="4-aspartylphosphate" evidence="5">
    <location>
        <position position="684"/>
    </location>
</feature>
<dbReference type="CDD" id="cd17546">
    <property type="entry name" value="REC_hyHK_CKI1_RcsC-like"/>
    <property type="match status" value="1"/>
</dbReference>
<evidence type="ECO:0000256" key="3">
    <source>
        <dbReference type="ARBA" id="ARBA00022553"/>
    </source>
</evidence>
<keyword evidence="6" id="KW-0812">Transmembrane</keyword>
<evidence type="ECO:0000259" key="7">
    <source>
        <dbReference type="PROSITE" id="PS50109"/>
    </source>
</evidence>
<dbReference type="CDD" id="cd16922">
    <property type="entry name" value="HATPase_EvgS-ArcB-TorS-like"/>
    <property type="match status" value="1"/>
</dbReference>
<dbReference type="PRINTS" id="PR00344">
    <property type="entry name" value="BCTRLSENSOR"/>
</dbReference>
<keyword evidence="6" id="KW-1133">Transmembrane helix</keyword>
<comment type="caution">
    <text evidence="9">The sequence shown here is derived from an EMBL/GenBank/DDBJ whole genome shotgun (WGS) entry which is preliminary data.</text>
</comment>
<dbReference type="InterPro" id="IPR001789">
    <property type="entry name" value="Sig_transdc_resp-reg_receiver"/>
</dbReference>
<dbReference type="RefSeq" id="WP_063243244.1">
    <property type="nucleotide sequence ID" value="NZ_CP168967.1"/>
</dbReference>
<protein>
    <recommendedName>
        <fullName evidence="2">histidine kinase</fullName>
        <ecNumber evidence="2">2.7.13.3</ecNumber>
    </recommendedName>
</protein>
<dbReference type="SUPFAM" id="SSF52172">
    <property type="entry name" value="CheY-like"/>
    <property type="match status" value="1"/>
</dbReference>
<evidence type="ECO:0000256" key="1">
    <source>
        <dbReference type="ARBA" id="ARBA00000085"/>
    </source>
</evidence>
<evidence type="ECO:0000256" key="5">
    <source>
        <dbReference type="PROSITE-ProRule" id="PRU00169"/>
    </source>
</evidence>
<evidence type="ECO:0000259" key="8">
    <source>
        <dbReference type="PROSITE" id="PS50110"/>
    </source>
</evidence>
<dbReference type="EC" id="2.7.13.3" evidence="2"/>
<dbReference type="FunFam" id="3.30.565.10:FF:000010">
    <property type="entry name" value="Sensor histidine kinase RcsC"/>
    <property type="match status" value="1"/>
</dbReference>
<dbReference type="SUPFAM" id="SSF47384">
    <property type="entry name" value="Homodimeric domain of signal transducing histidine kinase"/>
    <property type="match status" value="1"/>
</dbReference>
<feature type="transmembrane region" description="Helical" evidence="6">
    <location>
        <begin position="12"/>
        <end position="35"/>
    </location>
</feature>
<comment type="catalytic activity">
    <reaction evidence="1">
        <text>ATP + protein L-histidine = ADP + protein N-phospho-L-histidine.</text>
        <dbReference type="EC" id="2.7.13.3"/>
    </reaction>
</comment>
<evidence type="ECO:0000313" key="10">
    <source>
        <dbReference type="Proteomes" id="UP000075391"/>
    </source>
</evidence>
<keyword evidence="9" id="KW-0808">Transferase</keyword>
<sequence>MKKKLTLVHIFLLNQLTTTLVLLLVLAVYGTHLFISEQRSIRERMDPALSREVERTNNEISSLEANVQRLKSIVDLFEVMPPAMRVEQFRNFAAMTIAPHSTQFNAYFALGPELAKKYFGKSSYVYVVLRDYSLFANTRYNDPQYFIHEEFLAPGYNTDPDMQWWHMNEKNVGINFSDFYFDKGYMEKVMFSTTTGAYKDGKLVAVVGIDTLAGDIAHRLGAFRLGETGGVIIVDNHGRPVLPLIARDLPLLDFKYLRAFSRDEFKKLPTLSQKVFNIQGAKLQDFAGADGKTYITYAKPIKGRPWHMVIYQEKSEAYSGLYFRMFFFGFVAMGAYFLLTLMVWLTGKYVVNQDKAALKELLESRDKAEAATKIKSLFLSTMSHEIRTPLNSMLGSSELLAETPLTLEQNELLRSLQSSGETLLSMLNNILDFSKFESGRMQLERREFLLSDLVREVDALVATSILRKGLKFYFHGPEQDRWVVGDSLRLKQILMNLLGNAVKFTDRGSIELTVQPYPGKDSQSEYFLFEVKDTGVGIAKENLRKIFDEFGQEDSSVTRRFGGTGLGLSISKKIVQEMGGELHCESEQYMGSRFYFSVQMQSRKAENWNVRWTTKMSAALTKEIKKAATENQRRILIVDDMEENHTLLKAYIRKLENIHADSAFNGYECLEKWERYDYDLIFMDVQMPEMSGLDTIRKLRDLERIQERKRTPVIVVSANSFAEDIEKSLAAGADNHAGKPVRKQTVIELVQKYCVSEAETTSVNS</sequence>
<name>A0A150WTB2_BDEBC</name>
<reference evidence="9 10" key="1">
    <citation type="submission" date="2016-03" db="EMBL/GenBank/DDBJ databases">
        <authorList>
            <person name="Ploux O."/>
        </authorList>
    </citation>
    <scope>NUCLEOTIDE SEQUENCE [LARGE SCALE GENOMIC DNA]</scope>
    <source>
        <strain evidence="9 10">BER2</strain>
    </source>
</reference>
<dbReference type="EMBL" id="LUKF01000007">
    <property type="protein sequence ID" value="KYG67647.1"/>
    <property type="molecule type" value="Genomic_DNA"/>
</dbReference>
<dbReference type="InterPro" id="IPR005467">
    <property type="entry name" value="His_kinase_dom"/>
</dbReference>
<dbReference type="Gene3D" id="1.10.287.130">
    <property type="match status" value="1"/>
</dbReference>
<dbReference type="SMART" id="SM00388">
    <property type="entry name" value="HisKA"/>
    <property type="match status" value="1"/>
</dbReference>
<dbReference type="InterPro" id="IPR003594">
    <property type="entry name" value="HATPase_dom"/>
</dbReference>
<accession>A0A150WTB2</accession>
<dbReference type="CDD" id="cd00082">
    <property type="entry name" value="HisKA"/>
    <property type="match status" value="1"/>
</dbReference>
<dbReference type="PANTHER" id="PTHR45339">
    <property type="entry name" value="HYBRID SIGNAL TRANSDUCTION HISTIDINE KINASE J"/>
    <property type="match status" value="1"/>
</dbReference>
<organism evidence="9 10">
    <name type="scientific">Bdellovibrio bacteriovorus</name>
    <dbReference type="NCBI Taxonomy" id="959"/>
    <lineage>
        <taxon>Bacteria</taxon>
        <taxon>Pseudomonadati</taxon>
        <taxon>Bdellovibrionota</taxon>
        <taxon>Bdellovibrionia</taxon>
        <taxon>Bdellovibrionales</taxon>
        <taxon>Pseudobdellovibrionaceae</taxon>
        <taxon>Bdellovibrio</taxon>
    </lineage>
</organism>
<keyword evidence="9" id="KW-0418">Kinase</keyword>
<feature type="domain" description="Response regulatory" evidence="8">
    <location>
        <begin position="634"/>
        <end position="754"/>
    </location>
</feature>
<dbReference type="PROSITE" id="PS50110">
    <property type="entry name" value="RESPONSE_REGULATORY"/>
    <property type="match status" value="1"/>
</dbReference>
<dbReference type="SUPFAM" id="SSF55874">
    <property type="entry name" value="ATPase domain of HSP90 chaperone/DNA topoisomerase II/histidine kinase"/>
    <property type="match status" value="1"/>
</dbReference>
<gene>
    <name evidence="9" type="ORF">AZI85_16745</name>
</gene>
<evidence type="ECO:0000256" key="2">
    <source>
        <dbReference type="ARBA" id="ARBA00012438"/>
    </source>
</evidence>
<dbReference type="PANTHER" id="PTHR45339:SF1">
    <property type="entry name" value="HYBRID SIGNAL TRANSDUCTION HISTIDINE KINASE J"/>
    <property type="match status" value="1"/>
</dbReference>
<dbReference type="InterPro" id="IPR036890">
    <property type="entry name" value="HATPase_C_sf"/>
</dbReference>
<keyword evidence="3 5" id="KW-0597">Phosphoprotein</keyword>